<dbReference type="SUPFAM" id="SSF49464">
    <property type="entry name" value="Carboxypeptidase regulatory domain-like"/>
    <property type="match status" value="1"/>
</dbReference>
<dbReference type="GO" id="GO:0009279">
    <property type="term" value="C:cell outer membrane"/>
    <property type="evidence" value="ECO:0007669"/>
    <property type="project" value="UniProtKB-SubCell"/>
</dbReference>
<dbReference type="Proteomes" id="UP000031518">
    <property type="component" value="Unassembled WGS sequence"/>
</dbReference>
<dbReference type="PANTHER" id="PTHR30069:SF46">
    <property type="entry name" value="OAR PROTEIN"/>
    <property type="match status" value="1"/>
</dbReference>
<gene>
    <name evidence="9" type="ORF">PYK22_00862</name>
</gene>
<comment type="subcellular location">
    <subcellularLocation>
        <location evidence="1">Cell outer membrane</location>
        <topology evidence="1">Multi-pass membrane protein</topology>
    </subcellularLocation>
</comment>
<proteinExistence type="predicted"/>
<keyword evidence="10" id="KW-1185">Reference proteome</keyword>
<dbReference type="InterPro" id="IPR057601">
    <property type="entry name" value="Oar-like_b-barrel"/>
</dbReference>
<dbReference type="STRING" id="454194.PYK22_00862"/>
<evidence type="ECO:0000256" key="1">
    <source>
        <dbReference type="ARBA" id="ARBA00004571"/>
    </source>
</evidence>
<feature type="signal peptide" evidence="7">
    <location>
        <begin position="1"/>
        <end position="24"/>
    </location>
</feature>
<dbReference type="AlphaFoldDB" id="A0A0B6WVT3"/>
<dbReference type="Pfam" id="PF13620">
    <property type="entry name" value="CarboxypepD_reg"/>
    <property type="match status" value="1"/>
</dbReference>
<evidence type="ECO:0000256" key="2">
    <source>
        <dbReference type="ARBA" id="ARBA00022448"/>
    </source>
</evidence>
<keyword evidence="9" id="KW-0675">Receptor</keyword>
<keyword evidence="3" id="KW-1134">Transmembrane beta strand</keyword>
<dbReference type="InterPro" id="IPR037066">
    <property type="entry name" value="Plug_dom_sf"/>
</dbReference>
<keyword evidence="6" id="KW-0998">Cell outer membrane</keyword>
<evidence type="ECO:0000256" key="5">
    <source>
        <dbReference type="ARBA" id="ARBA00023136"/>
    </source>
</evidence>
<keyword evidence="5" id="KW-0472">Membrane</keyword>
<accession>A0A0B6WVT3</accession>
<dbReference type="Gene3D" id="2.60.40.1120">
    <property type="entry name" value="Carboxypeptidase-like, regulatory domain"/>
    <property type="match status" value="1"/>
</dbReference>
<sequence length="1162" mass="127779" precursor="true">MRSNFITIGLLFSLVFVAGHTSFAQETTGSIVGTVKDTNGAVVAGATVTITDTDKQTIVRTLTTDETGSYSAPFLPAGNYQITVEAPNFKKHVEGGIKLDVNQRRTVDVTLEPGNIAEVVTVEATPLQVDLQTPSAANLISGTQVRELSLNNRNFLQLTVLMPGVSSNLADQVYVGTTNPAGQANVVSISVNGARSSSNTWMIDGADTTDRGSNLTIQTYPSVDAIAEFKVLRSLYPAETGRSGGGQVNVVTRSGTNEFHGTLYEFVRNERLNANDFFSNRNAPVGIDANGKARRAPFRYNNFGWTLGGPVYLPRFGEGGPVYSYNGKNRTFFFFSQEWRRDIRYPTFVATVPTKAMRQGIFPVDVCVQLDNAGNCIQRSRTITNINPVAQAYINEFYANLPEPNLSNFSLVSAARNVANFRQEMLRIDHKFSDKLTAYYRFENDTIPTLDAIGLFSSGAPIPGISTTKTDSPGRTHVFRFTYAANPTLVIDGGYTYSYGAILSQVVGKINQANSPSVRVPLPFTNTVGRVPDLTVGFTGITGFGPYDNFSTNHAVYFNLSKIIETHTTKFGALITRYRKHENALGGANQGSFSFPNTGFPTSGINPATGLPFTTGQRQIMQQWAWFLLGQNATFTQYKYDITADLRLRNVELYGQDEWRVRPNLTLYYGVRYSYFGQPYDAFNRLSNFDPRAFNPARAPQVDGSGNRVPGTGDPLNGIIVNANNTGLGGTPSPYGKYLAETPKLNFAPRVGLAWDPFGKGRTSIRTGYGIYHDQVLVGIWEQNIGINPPFNESVTITGTRLDNPTAGTPFVSPAATTLRAVQPDGKTPYYQHWSLDLQHQLFSKTLIDIGYFGSKGTHLPGIVDINLLPPGYALTQQCRNASGNLVPCQQPGQIFTSSIQELILDQIRPYRGYRAINMIQMRFNSNYNSMQVYLQHRFTGASQINVAYTWSKNLTDNQTDRSTAPQNPYDIRAEYGRAQLDRRHILSINYIYELPWLKGRKDFVGHVLGGWQLSGIVTAYSGLPFTVTTANADPAGLGFLGPSASGPRPDMICDPNNGAPHTVDKWFNTQCFANVPAGQNRVGNAGRGVINGPPTYRFDLTLTKNIYFGESRRLQLRGEAFNIFNHTNFSSISTGLTSSIFGSVTATRDPRVIQLGAKFYF</sequence>
<reference evidence="9 10" key="1">
    <citation type="submission" date="2013-12" db="EMBL/GenBank/DDBJ databases">
        <authorList>
            <person name="Stott M."/>
        </authorList>
    </citation>
    <scope>NUCLEOTIDE SEQUENCE [LARGE SCALE GENOMIC DNA]</scope>
    <source>
        <strain evidence="9 10">K22</strain>
    </source>
</reference>
<dbReference type="InterPro" id="IPR039426">
    <property type="entry name" value="TonB-dep_rcpt-like"/>
</dbReference>
<feature type="chain" id="PRO_5002125413" evidence="7">
    <location>
        <begin position="25"/>
        <end position="1162"/>
    </location>
</feature>
<name>A0A0B6WVT3_9BACT</name>
<evidence type="ECO:0000256" key="6">
    <source>
        <dbReference type="ARBA" id="ARBA00023237"/>
    </source>
</evidence>
<evidence type="ECO:0000259" key="8">
    <source>
        <dbReference type="Pfam" id="PF25183"/>
    </source>
</evidence>
<dbReference type="EMBL" id="CBXV010000003">
    <property type="protein sequence ID" value="CDM64867.1"/>
    <property type="molecule type" value="Genomic_DNA"/>
</dbReference>
<organism evidence="9 10">
    <name type="scientific">Pyrinomonas methylaliphatogenes</name>
    <dbReference type="NCBI Taxonomy" id="454194"/>
    <lineage>
        <taxon>Bacteria</taxon>
        <taxon>Pseudomonadati</taxon>
        <taxon>Acidobacteriota</taxon>
        <taxon>Blastocatellia</taxon>
        <taxon>Blastocatellales</taxon>
        <taxon>Pyrinomonadaceae</taxon>
        <taxon>Pyrinomonas</taxon>
    </lineage>
</organism>
<keyword evidence="2" id="KW-0813">Transport</keyword>
<keyword evidence="4" id="KW-0812">Transmembrane</keyword>
<reference evidence="9 10" key="2">
    <citation type="submission" date="2015-01" db="EMBL/GenBank/DDBJ databases">
        <title>Complete genome sequence of Pyrinomonas methylaliphatogenes type strain K22T.</title>
        <authorList>
            <person name="Lee K.C.Y."/>
            <person name="Power J.F."/>
            <person name="Dunfield P.F."/>
            <person name="Morgan X.C."/>
            <person name="Huttenhower C."/>
            <person name="Stott M.B."/>
        </authorList>
    </citation>
    <scope>NUCLEOTIDE SEQUENCE [LARGE SCALE GENOMIC DNA]</scope>
    <source>
        <strain evidence="9 10">K22</strain>
    </source>
</reference>
<evidence type="ECO:0000256" key="3">
    <source>
        <dbReference type="ARBA" id="ARBA00022452"/>
    </source>
</evidence>
<dbReference type="Gene3D" id="2.40.170.20">
    <property type="entry name" value="TonB-dependent receptor, beta-barrel domain"/>
    <property type="match status" value="1"/>
</dbReference>
<dbReference type="GO" id="GO:0044718">
    <property type="term" value="P:siderophore transmembrane transport"/>
    <property type="evidence" value="ECO:0007669"/>
    <property type="project" value="TreeGrafter"/>
</dbReference>
<feature type="domain" description="TonB-dependent transporter Oar-like beta-barrel" evidence="8">
    <location>
        <begin position="251"/>
        <end position="1155"/>
    </location>
</feature>
<dbReference type="PANTHER" id="PTHR30069">
    <property type="entry name" value="TONB-DEPENDENT OUTER MEMBRANE RECEPTOR"/>
    <property type="match status" value="1"/>
</dbReference>
<evidence type="ECO:0000256" key="7">
    <source>
        <dbReference type="SAM" id="SignalP"/>
    </source>
</evidence>
<evidence type="ECO:0000313" key="9">
    <source>
        <dbReference type="EMBL" id="CDM64867.1"/>
    </source>
</evidence>
<dbReference type="SUPFAM" id="SSF56935">
    <property type="entry name" value="Porins"/>
    <property type="match status" value="1"/>
</dbReference>
<dbReference type="Pfam" id="PF25183">
    <property type="entry name" value="OMP_b-brl_4"/>
    <property type="match status" value="1"/>
</dbReference>
<dbReference type="RefSeq" id="WP_041974782.1">
    <property type="nucleotide sequence ID" value="NZ_CBXV010000003.1"/>
</dbReference>
<dbReference type="InterPro" id="IPR008969">
    <property type="entry name" value="CarboxyPept-like_regulatory"/>
</dbReference>
<keyword evidence="7" id="KW-0732">Signal</keyword>
<dbReference type="GO" id="GO:0015344">
    <property type="term" value="F:siderophore uptake transmembrane transporter activity"/>
    <property type="evidence" value="ECO:0007669"/>
    <property type="project" value="TreeGrafter"/>
</dbReference>
<dbReference type="InterPro" id="IPR036942">
    <property type="entry name" value="Beta-barrel_TonB_sf"/>
</dbReference>
<dbReference type="Gene3D" id="2.170.130.10">
    <property type="entry name" value="TonB-dependent receptor, plug domain"/>
    <property type="match status" value="1"/>
</dbReference>
<protein>
    <submittedName>
        <fullName evidence="9">TonB-dependent receptor family protein</fullName>
    </submittedName>
</protein>
<evidence type="ECO:0000313" key="10">
    <source>
        <dbReference type="Proteomes" id="UP000031518"/>
    </source>
</evidence>
<dbReference type="OrthoDB" id="97893at2"/>
<evidence type="ECO:0000256" key="4">
    <source>
        <dbReference type="ARBA" id="ARBA00022692"/>
    </source>
</evidence>